<evidence type="ECO:0000256" key="6">
    <source>
        <dbReference type="ARBA" id="ARBA00023125"/>
    </source>
</evidence>
<dbReference type="Proteomes" id="UP001057375">
    <property type="component" value="Unassembled WGS sequence"/>
</dbReference>
<dbReference type="Gene3D" id="1.10.10.41">
    <property type="entry name" value="Yeast DNA topoisomerase - domain 1"/>
    <property type="match status" value="1"/>
</dbReference>
<dbReference type="PRINTS" id="PR00416">
    <property type="entry name" value="EUTPISMRASEI"/>
</dbReference>
<dbReference type="InterPro" id="IPR008336">
    <property type="entry name" value="TopoI_DNA-bd_euk"/>
</dbReference>
<feature type="compositionally biased region" description="Basic and acidic residues" evidence="10">
    <location>
        <begin position="1049"/>
        <end position="1070"/>
    </location>
</feature>
<keyword evidence="13" id="KW-1185">Reference proteome</keyword>
<dbReference type="SMART" id="SM00435">
    <property type="entry name" value="TOPEUc"/>
    <property type="match status" value="1"/>
</dbReference>
<feature type="region of interest" description="Disordered" evidence="10">
    <location>
        <begin position="841"/>
        <end position="872"/>
    </location>
</feature>
<keyword evidence="5 9" id="KW-0799">Topoisomerase</keyword>
<feature type="compositionally biased region" description="Basic and acidic residues" evidence="10">
    <location>
        <begin position="1006"/>
        <end position="1019"/>
    </location>
</feature>
<dbReference type="SUPFAM" id="SSF56349">
    <property type="entry name" value="DNA breaking-rejoining enzymes"/>
    <property type="match status" value="1"/>
</dbReference>
<dbReference type="EC" id="5.6.2.1" evidence="3"/>
<feature type="region of interest" description="Disordered" evidence="10">
    <location>
        <begin position="1006"/>
        <end position="1110"/>
    </location>
</feature>
<evidence type="ECO:0000313" key="12">
    <source>
        <dbReference type="EMBL" id="GKT35673.1"/>
    </source>
</evidence>
<evidence type="ECO:0000256" key="8">
    <source>
        <dbReference type="ARBA" id="ARBA00033297"/>
    </source>
</evidence>
<dbReference type="Pfam" id="PF01028">
    <property type="entry name" value="Topoisom_I"/>
    <property type="match status" value="1"/>
</dbReference>
<dbReference type="PROSITE" id="PS00176">
    <property type="entry name" value="TOPO_IB_1"/>
    <property type="match status" value="1"/>
</dbReference>
<dbReference type="InterPro" id="IPR014711">
    <property type="entry name" value="TopoI_cat_a-hlx-sub_euk"/>
</dbReference>
<dbReference type="InterPro" id="IPR014727">
    <property type="entry name" value="TopoI_cat_a/b-sub_euk"/>
</dbReference>
<dbReference type="InterPro" id="IPR001631">
    <property type="entry name" value="TopoI"/>
</dbReference>
<comment type="similarity">
    <text evidence="2 9">Belongs to the type IB topoisomerase family.</text>
</comment>
<keyword evidence="6 9" id="KW-0238">DNA-binding</keyword>
<dbReference type="Pfam" id="PF14370">
    <property type="entry name" value="Topo_C_assoc"/>
    <property type="match status" value="1"/>
</dbReference>
<proteinExistence type="inferred from homology"/>
<dbReference type="Pfam" id="PF02919">
    <property type="entry name" value="Topoisom_I_N"/>
    <property type="match status" value="1"/>
</dbReference>
<evidence type="ECO:0000256" key="9">
    <source>
        <dbReference type="PROSITE-ProRule" id="PRU01382"/>
    </source>
</evidence>
<feature type="compositionally biased region" description="Acidic residues" evidence="10">
    <location>
        <begin position="1081"/>
        <end position="1110"/>
    </location>
</feature>
<dbReference type="Gene3D" id="2.170.11.10">
    <property type="entry name" value="DNA Topoisomerase I, domain 2"/>
    <property type="match status" value="1"/>
</dbReference>
<gene>
    <name evidence="12" type="ORF">ADUPG1_008784</name>
</gene>
<dbReference type="PANTHER" id="PTHR10290">
    <property type="entry name" value="DNA TOPOISOMERASE I"/>
    <property type="match status" value="1"/>
</dbReference>
<dbReference type="InterPro" id="IPR013034">
    <property type="entry name" value="DNA_topo_DNA_db_N_dom1"/>
</dbReference>
<dbReference type="Gene3D" id="1.10.132.10">
    <property type="match status" value="2"/>
</dbReference>
<comment type="caution">
    <text evidence="12">The sequence shown here is derived from an EMBL/GenBank/DDBJ whole genome shotgun (WGS) entry which is preliminary data.</text>
</comment>
<dbReference type="InterPro" id="IPR036202">
    <property type="entry name" value="TopoI_DNA-bd_euk_N_sf"/>
</dbReference>
<evidence type="ECO:0000256" key="5">
    <source>
        <dbReference type="ARBA" id="ARBA00023029"/>
    </source>
</evidence>
<evidence type="ECO:0000256" key="1">
    <source>
        <dbReference type="ARBA" id="ARBA00000213"/>
    </source>
</evidence>
<dbReference type="Gene3D" id="3.90.15.10">
    <property type="entry name" value="Topoisomerase I, Chain A, domain 3"/>
    <property type="match status" value="1"/>
</dbReference>
<feature type="active site" description="O-(3'-phospho-DNA)-tyrosine intermediate" evidence="9">
    <location>
        <position position="956"/>
    </location>
</feature>
<accession>A0ABQ5KT74</accession>
<dbReference type="EMBL" id="BQXS01011040">
    <property type="protein sequence ID" value="GKT35673.1"/>
    <property type="molecule type" value="Genomic_DNA"/>
</dbReference>
<dbReference type="InterPro" id="IPR013499">
    <property type="entry name" value="TopoI_euk"/>
</dbReference>
<feature type="domain" description="DNA topoisomerase I eukaryotic-type" evidence="11">
    <location>
        <begin position="367"/>
        <end position="970"/>
    </location>
</feature>
<evidence type="ECO:0000256" key="2">
    <source>
        <dbReference type="ARBA" id="ARBA00006645"/>
    </source>
</evidence>
<dbReference type="PROSITE" id="PS52038">
    <property type="entry name" value="TOPO_IB_2"/>
    <property type="match status" value="1"/>
</dbReference>
<evidence type="ECO:0000256" key="3">
    <source>
        <dbReference type="ARBA" id="ARBA00012891"/>
    </source>
</evidence>
<dbReference type="InterPro" id="IPR013500">
    <property type="entry name" value="TopoI_cat_euk"/>
</dbReference>
<reference evidence="12" key="1">
    <citation type="submission" date="2022-03" db="EMBL/GenBank/DDBJ databases">
        <title>Draft genome sequence of Aduncisulcus paluster, a free-living microaerophilic Fornicata.</title>
        <authorList>
            <person name="Yuyama I."/>
            <person name="Kume K."/>
            <person name="Tamura T."/>
            <person name="Inagaki Y."/>
            <person name="Hashimoto T."/>
        </authorList>
    </citation>
    <scope>NUCLEOTIDE SEQUENCE</scope>
    <source>
        <strain evidence="12">NY0171</strain>
    </source>
</reference>
<sequence length="1110" mass="126257">MMNIINNLIMSKSFGAISLSSTDLKSISDSVDDLFVLSKEGFVGDKGESMEVDDIVAALTQDGISKDLPNSLIDFQSHQDECVNAFLSNIQLKKRKASKNREERIAKKREEAAAALLEETKKLKASKEKKSLTELAKSAKLCLSESHPVPTVEEMFGDAYYKWWLEEDAMDRGAGEEEEEEEEEEESSDDSEDDRSGKRRTRKKKGSKRNSSSAKRPAAVIWEKTLRHQGVTFPDPYEPHGVPLVYDGDQYVLPPECEEAATLYAQSMHLDHVKNKIYNNNFWADFRELLKQHDKSLAKKLKSFAKADFSLILAHEEEIRAEKKAWSKEKKQADKLRREKIKEKYGYAFVDGNKVVIAPYQVEPPCVFKARGTHPKSGKIKFRVTPEAVTLNLDKDAPIPPLPSGRHWGAIVHNPTVSWVATWCENIFGRNKYVRFGNTSHVKGRSDWFKFETARRLAGLIGYVRFFNFENMSHSSASLARQQHAVATYILDLTAIRAGGKKDTTMSADTVGLCNLRKEHIKFHANSIIELDFLGKDSVPYHRRVKVRQAVYKLLKGFVSGKSKKDELFDLISTSSLNTYLASLFPSIKLTIKVFRTFNASLLLSKRLETITEPSGSVADRKQVYQRANTEVAVICNHQRNVGKSHDASVGKMDEFISEKIDLISTLRWYELYIAMLMYSKYSFDVYDFGRETAEELLEEYEKKHGGEKKGKKKKSKTKVKEEVKLEEEEELLEVLEDEEAREAAFRSVVAGAAPKVSSKAAHDEIGSYKSSILPPFLPISTLKEGKEMFKKAYQMVIDYEKSVVEQSNEKANARRKKMEEEMGISMKKLEILVNAAKDAEKAKKKKSKKSKKSDSDDSEKEESQEETLENVKLSKKEKKIVDKLDLVSLRIPALKKFSKDTFADAIGSFSKLWSRRKKVLNQIARTNEQIEGKAMKKIEKSETATVALSTSKTNYLDPRITISWSKRAAVPITNVFNKSLLMRFPWALDVAPSWTFVKEPEELEEVKTEGLRLRKEAKSGSSGRTKKSSQSRRTSQKEDGSEEEEYGDEKYEEYSESDGPKVERSERRLSIRNLGKDVSYLEESEESDEYNDEESDSSEYEDALSDESE</sequence>
<name>A0ABQ5KT74_9EUKA</name>
<evidence type="ECO:0000256" key="4">
    <source>
        <dbReference type="ARBA" id="ARBA00019632"/>
    </source>
</evidence>
<feature type="compositionally biased region" description="Basic residues" evidence="10">
    <location>
        <begin position="197"/>
        <end position="208"/>
    </location>
</feature>
<dbReference type="PANTHER" id="PTHR10290:SF3">
    <property type="entry name" value="DNA TOPOISOMERASE 1"/>
    <property type="match status" value="1"/>
</dbReference>
<keyword evidence="7 9" id="KW-0413">Isomerase</keyword>
<dbReference type="InterPro" id="IPR025834">
    <property type="entry name" value="TopoI_C_dom"/>
</dbReference>
<feature type="compositionally biased region" description="Acidic residues" evidence="10">
    <location>
        <begin position="176"/>
        <end position="193"/>
    </location>
</feature>
<evidence type="ECO:0000256" key="7">
    <source>
        <dbReference type="ARBA" id="ARBA00023235"/>
    </source>
</evidence>
<dbReference type="InterPro" id="IPR051062">
    <property type="entry name" value="Topoisomerase_IB"/>
</dbReference>
<dbReference type="InterPro" id="IPR018521">
    <property type="entry name" value="TopoIB_AS"/>
</dbReference>
<evidence type="ECO:0000256" key="10">
    <source>
        <dbReference type="SAM" id="MobiDB-lite"/>
    </source>
</evidence>
<dbReference type="InterPro" id="IPR013030">
    <property type="entry name" value="DNA_topo_DNA_db_N_dom2"/>
</dbReference>
<evidence type="ECO:0000313" key="13">
    <source>
        <dbReference type="Proteomes" id="UP001057375"/>
    </source>
</evidence>
<protein>
    <recommendedName>
        <fullName evidence="4">DNA topoisomerase 1</fullName>
        <ecNumber evidence="3">5.6.2.1</ecNumber>
    </recommendedName>
    <alternativeName>
        <fullName evidence="8">DNA topoisomerase I</fullName>
    </alternativeName>
</protein>
<evidence type="ECO:0000259" key="11">
    <source>
        <dbReference type="SMART" id="SM00435"/>
    </source>
</evidence>
<dbReference type="InterPro" id="IPR011010">
    <property type="entry name" value="DNA_brk_join_enz"/>
</dbReference>
<feature type="compositionally biased region" description="Acidic residues" evidence="10">
    <location>
        <begin position="857"/>
        <end position="869"/>
    </location>
</feature>
<feature type="region of interest" description="Disordered" evidence="10">
    <location>
        <begin position="171"/>
        <end position="219"/>
    </location>
</feature>
<organism evidence="12 13">
    <name type="scientific">Aduncisulcus paluster</name>
    <dbReference type="NCBI Taxonomy" id="2918883"/>
    <lineage>
        <taxon>Eukaryota</taxon>
        <taxon>Metamonada</taxon>
        <taxon>Carpediemonas-like organisms</taxon>
        <taxon>Aduncisulcus</taxon>
    </lineage>
</organism>
<comment type="catalytic activity">
    <reaction evidence="1 9">
        <text>ATP-independent breakage of single-stranded DNA, followed by passage and rejoining.</text>
        <dbReference type="EC" id="5.6.2.1"/>
    </reaction>
</comment>
<dbReference type="SUPFAM" id="SSF56741">
    <property type="entry name" value="Eukaryotic DNA topoisomerase I, N-terminal DNA-binding fragment"/>
    <property type="match status" value="1"/>
</dbReference>
<feature type="compositionally biased region" description="Basic residues" evidence="10">
    <location>
        <begin position="843"/>
        <end position="852"/>
    </location>
</feature>